<reference evidence="3" key="1">
    <citation type="submission" date="2022-08" db="EMBL/GenBank/DDBJ databases">
        <authorList>
            <person name="Marques A."/>
        </authorList>
    </citation>
    <scope>NUCLEOTIDE SEQUENCE</scope>
    <source>
        <strain evidence="3">RhyPub2mFocal</strain>
        <tissue evidence="3">Leaves</tissue>
    </source>
</reference>
<evidence type="ECO:0000256" key="1">
    <source>
        <dbReference type="ARBA" id="ARBA00009414"/>
    </source>
</evidence>
<dbReference type="AlphaFoldDB" id="A0AAV8CYL0"/>
<accession>A0AAV8CYL0</accession>
<dbReference type="Gene3D" id="2.30.29.30">
    <property type="entry name" value="Pleckstrin-homology domain (PH domain)/Phosphotyrosine-binding domain (PTB)"/>
    <property type="match status" value="1"/>
</dbReference>
<organism evidence="3 4">
    <name type="scientific">Rhynchospora pubera</name>
    <dbReference type="NCBI Taxonomy" id="906938"/>
    <lineage>
        <taxon>Eukaryota</taxon>
        <taxon>Viridiplantae</taxon>
        <taxon>Streptophyta</taxon>
        <taxon>Embryophyta</taxon>
        <taxon>Tracheophyta</taxon>
        <taxon>Spermatophyta</taxon>
        <taxon>Magnoliopsida</taxon>
        <taxon>Liliopsida</taxon>
        <taxon>Poales</taxon>
        <taxon>Cyperaceae</taxon>
        <taxon>Cyperoideae</taxon>
        <taxon>Rhynchosporeae</taxon>
        <taxon>Rhynchospora</taxon>
    </lineage>
</organism>
<keyword evidence="4" id="KW-1185">Reference proteome</keyword>
<dbReference type="Pfam" id="PF02893">
    <property type="entry name" value="GRAM"/>
    <property type="match status" value="1"/>
</dbReference>
<protein>
    <recommendedName>
        <fullName evidence="2">GRAM domain-containing protein</fullName>
    </recommendedName>
</protein>
<feature type="domain" description="GRAM" evidence="2">
    <location>
        <begin position="129"/>
        <end position="207"/>
    </location>
</feature>
<name>A0AAV8CYL0_9POAL</name>
<dbReference type="Proteomes" id="UP001140206">
    <property type="component" value="Chromosome 4"/>
</dbReference>
<gene>
    <name evidence="3" type="ORF">LUZ62_069972</name>
</gene>
<comment type="similarity">
    <text evidence="1">Belongs to the GEM family.</text>
</comment>
<dbReference type="EMBL" id="JAMFTS010000004">
    <property type="protein sequence ID" value="KAJ4759597.1"/>
    <property type="molecule type" value="Genomic_DNA"/>
</dbReference>
<dbReference type="InterPro" id="IPR011993">
    <property type="entry name" value="PH-like_dom_sf"/>
</dbReference>
<evidence type="ECO:0000313" key="4">
    <source>
        <dbReference type="Proteomes" id="UP001140206"/>
    </source>
</evidence>
<dbReference type="PANTHER" id="PTHR31969">
    <property type="entry name" value="GEM-LIKE PROTEIN 2"/>
    <property type="match status" value="1"/>
</dbReference>
<proteinExistence type="inferred from homology"/>
<dbReference type="InterPro" id="IPR004182">
    <property type="entry name" value="GRAM"/>
</dbReference>
<comment type="caution">
    <text evidence="3">The sequence shown here is derived from an EMBL/GenBank/DDBJ whole genome shotgun (WGS) entry which is preliminary data.</text>
</comment>
<sequence>MFRSSIWTFILYKKPRASHLESTKISFSNQERTSKRRKERTYTVPIFTMMKDFCEGQVIGIPVGSSNCEPVASIKEGRRFSFSWINKLRKRSNNLRQVRHGDFDHENLSETKKGKENLGKNNQASRVERLFRKSFSVDKEERLLKGYKCCLSTTAGPINGTLFMSTKKIAFCSDKLLKITCPKGKIVEVPYKVLIPVNKVKRAIPRENPEQPTGKYLQIVTVDNFEFWFTGVFNHQNSSDHVENALSTVQ</sequence>
<dbReference type="InterPro" id="IPR037848">
    <property type="entry name" value="GEM-like"/>
</dbReference>
<evidence type="ECO:0000259" key="2">
    <source>
        <dbReference type="SMART" id="SM00568"/>
    </source>
</evidence>
<dbReference type="SMART" id="SM00568">
    <property type="entry name" value="GRAM"/>
    <property type="match status" value="1"/>
</dbReference>
<evidence type="ECO:0000313" key="3">
    <source>
        <dbReference type="EMBL" id="KAJ4759597.1"/>
    </source>
</evidence>